<dbReference type="InterPro" id="IPR008979">
    <property type="entry name" value="Galactose-bd-like_sf"/>
</dbReference>
<protein>
    <submittedName>
        <fullName evidence="8">Proprotein convertase subtilisin/kexin type 5</fullName>
    </submittedName>
</protein>
<comment type="caution">
    <text evidence="8">The sequence shown here is derived from an EMBL/GenBank/DDBJ whole genome shotgun (WGS) entry which is preliminary data.</text>
</comment>
<sequence length="300" mass="31822">MLDGDVTDIVEAQSLSFRPQHIDIYLAGWGPEDDGASLEGPGPLARLALHNGIKTGRQGRGSVFVWASGFGGRRGDHCSCDGYGGSVYTVSIGGGAPDYLERCSSTLATAYAGGEAGETVNAVEGVRCPRQVTQQSCSRAASDTSLASSVAAGVIALTLEANPLLTWRDVQHIIVRTSKSHHLLAPDWSVNGAGFKVSHLYGFGLLDAESMVKEAERWRPVPAQHRCVEEAPIQRSRTIHPGSPLTSVFVTTGCSGEPRRRVVYVEHVVVRVAVAHGRRGDLSITLASPSGTVSQLLANR</sequence>
<dbReference type="GO" id="GO:0016486">
    <property type="term" value="P:peptide hormone processing"/>
    <property type="evidence" value="ECO:0007669"/>
    <property type="project" value="TreeGrafter"/>
</dbReference>
<keyword evidence="5" id="KW-0720">Serine protease</keyword>
<evidence type="ECO:0000256" key="1">
    <source>
        <dbReference type="ARBA" id="ARBA00022670"/>
    </source>
</evidence>
<dbReference type="Proteomes" id="UP000314294">
    <property type="component" value="Unassembled WGS sequence"/>
</dbReference>
<dbReference type="SUPFAM" id="SSF49785">
    <property type="entry name" value="Galactose-binding domain-like"/>
    <property type="match status" value="1"/>
</dbReference>
<keyword evidence="3" id="KW-0732">Signal</keyword>
<keyword evidence="9" id="KW-1185">Reference proteome</keyword>
<dbReference type="GO" id="GO:0005802">
    <property type="term" value="C:trans-Golgi network"/>
    <property type="evidence" value="ECO:0007669"/>
    <property type="project" value="TreeGrafter"/>
</dbReference>
<name>A0A4Z2IFP8_9TELE</name>
<accession>A0A4Z2IFP8</accession>
<dbReference type="PROSITE" id="PS51829">
    <property type="entry name" value="P_HOMO_B"/>
    <property type="match status" value="1"/>
</dbReference>
<evidence type="ECO:0000256" key="3">
    <source>
        <dbReference type="ARBA" id="ARBA00022729"/>
    </source>
</evidence>
<comment type="similarity">
    <text evidence="6">Belongs to the peptidase S8 family.</text>
</comment>
<dbReference type="Gene3D" id="2.60.120.260">
    <property type="entry name" value="Galactose-binding domain-like"/>
    <property type="match status" value="1"/>
</dbReference>
<dbReference type="InterPro" id="IPR000209">
    <property type="entry name" value="Peptidase_S8/S53_dom"/>
</dbReference>
<dbReference type="Pfam" id="PF01483">
    <property type="entry name" value="P_proprotein"/>
    <property type="match status" value="1"/>
</dbReference>
<dbReference type="GO" id="GO:0004252">
    <property type="term" value="F:serine-type endopeptidase activity"/>
    <property type="evidence" value="ECO:0007669"/>
    <property type="project" value="InterPro"/>
</dbReference>
<evidence type="ECO:0000313" key="9">
    <source>
        <dbReference type="Proteomes" id="UP000314294"/>
    </source>
</evidence>
<dbReference type="AlphaFoldDB" id="A0A4Z2IFP8"/>
<keyword evidence="1" id="KW-0645">Protease</keyword>
<reference evidence="8 9" key="1">
    <citation type="submission" date="2019-03" db="EMBL/GenBank/DDBJ databases">
        <title>First draft genome of Liparis tanakae, snailfish: a comprehensive survey of snailfish specific genes.</title>
        <authorList>
            <person name="Kim W."/>
            <person name="Song I."/>
            <person name="Jeong J.-H."/>
            <person name="Kim D."/>
            <person name="Kim S."/>
            <person name="Ryu S."/>
            <person name="Song J.Y."/>
            <person name="Lee S.K."/>
        </authorList>
    </citation>
    <scope>NUCLEOTIDE SEQUENCE [LARGE SCALE GENOMIC DNA]</scope>
    <source>
        <tissue evidence="8">Muscle</tissue>
    </source>
</reference>
<keyword evidence="2" id="KW-0165">Cleavage on pair of basic residues</keyword>
<dbReference type="Pfam" id="PF00082">
    <property type="entry name" value="Peptidase_S8"/>
    <property type="match status" value="1"/>
</dbReference>
<dbReference type="OrthoDB" id="300641at2759"/>
<evidence type="ECO:0000256" key="2">
    <source>
        <dbReference type="ARBA" id="ARBA00022685"/>
    </source>
</evidence>
<feature type="domain" description="P/Homo B" evidence="7">
    <location>
        <begin position="221"/>
        <end position="300"/>
    </location>
</feature>
<dbReference type="InterPro" id="IPR002884">
    <property type="entry name" value="P_dom"/>
</dbReference>
<proteinExistence type="inferred from homology"/>
<dbReference type="PANTHER" id="PTHR42884:SF30">
    <property type="entry name" value="PROPROTEIN CONVERTASE SUBTILISIN_KEXIN TYPE 5"/>
    <property type="match status" value="1"/>
</dbReference>
<dbReference type="CDD" id="cd04059">
    <property type="entry name" value="Peptidases_S8_Protein_convertases_Kexins_Furin-like"/>
    <property type="match status" value="1"/>
</dbReference>
<evidence type="ECO:0000259" key="7">
    <source>
        <dbReference type="PROSITE" id="PS51829"/>
    </source>
</evidence>
<dbReference type="GO" id="GO:0000139">
    <property type="term" value="C:Golgi membrane"/>
    <property type="evidence" value="ECO:0007669"/>
    <property type="project" value="TreeGrafter"/>
</dbReference>
<evidence type="ECO:0000256" key="5">
    <source>
        <dbReference type="ARBA" id="ARBA00022825"/>
    </source>
</evidence>
<dbReference type="InterPro" id="IPR036852">
    <property type="entry name" value="Peptidase_S8/S53_dom_sf"/>
</dbReference>
<evidence type="ECO:0000313" key="8">
    <source>
        <dbReference type="EMBL" id="TNN76601.1"/>
    </source>
</evidence>
<dbReference type="InterPro" id="IPR034182">
    <property type="entry name" value="Kexin/furin"/>
</dbReference>
<gene>
    <name evidence="8" type="primary">PCSK5_8</name>
    <name evidence="8" type="ORF">EYF80_013251</name>
</gene>
<evidence type="ECO:0000256" key="6">
    <source>
        <dbReference type="PROSITE-ProRule" id="PRU01240"/>
    </source>
</evidence>
<evidence type="ECO:0000256" key="4">
    <source>
        <dbReference type="ARBA" id="ARBA00022801"/>
    </source>
</evidence>
<comment type="caution">
    <text evidence="6">Lacks conserved residue(s) required for the propagation of feature annotation.</text>
</comment>
<organism evidence="8 9">
    <name type="scientific">Liparis tanakae</name>
    <name type="common">Tanaka's snailfish</name>
    <dbReference type="NCBI Taxonomy" id="230148"/>
    <lineage>
        <taxon>Eukaryota</taxon>
        <taxon>Metazoa</taxon>
        <taxon>Chordata</taxon>
        <taxon>Craniata</taxon>
        <taxon>Vertebrata</taxon>
        <taxon>Euteleostomi</taxon>
        <taxon>Actinopterygii</taxon>
        <taxon>Neopterygii</taxon>
        <taxon>Teleostei</taxon>
        <taxon>Neoteleostei</taxon>
        <taxon>Acanthomorphata</taxon>
        <taxon>Eupercaria</taxon>
        <taxon>Perciformes</taxon>
        <taxon>Cottioidei</taxon>
        <taxon>Cottales</taxon>
        <taxon>Liparidae</taxon>
        <taxon>Liparis</taxon>
    </lineage>
</organism>
<keyword evidence="4" id="KW-0378">Hydrolase</keyword>
<dbReference type="Gene3D" id="3.40.50.200">
    <property type="entry name" value="Peptidase S8/S53 domain"/>
    <property type="match status" value="1"/>
</dbReference>
<dbReference type="EMBL" id="SRLO01000092">
    <property type="protein sequence ID" value="TNN76601.1"/>
    <property type="molecule type" value="Genomic_DNA"/>
</dbReference>
<dbReference type="PROSITE" id="PS51892">
    <property type="entry name" value="SUBTILASE"/>
    <property type="match status" value="1"/>
</dbReference>
<dbReference type="PANTHER" id="PTHR42884">
    <property type="entry name" value="PROPROTEIN CONVERTASE SUBTILISIN/KEXIN-RELATED"/>
    <property type="match status" value="1"/>
</dbReference>
<dbReference type="SUPFAM" id="SSF52743">
    <property type="entry name" value="Subtilisin-like"/>
    <property type="match status" value="1"/>
</dbReference>